<protein>
    <submittedName>
        <fullName evidence="2">Class I SAM-dependent methyltransferase</fullName>
    </submittedName>
</protein>
<evidence type="ECO:0000313" key="2">
    <source>
        <dbReference type="EMBL" id="MBO8437321.1"/>
    </source>
</evidence>
<dbReference type="CDD" id="cd02440">
    <property type="entry name" value="AdoMet_MTases"/>
    <property type="match status" value="1"/>
</dbReference>
<dbReference type="Proteomes" id="UP000823636">
    <property type="component" value="Unassembled WGS sequence"/>
</dbReference>
<dbReference type="GO" id="GO:0008168">
    <property type="term" value="F:methyltransferase activity"/>
    <property type="evidence" value="ECO:0007669"/>
    <property type="project" value="UniProtKB-KW"/>
</dbReference>
<dbReference type="SUPFAM" id="SSF53335">
    <property type="entry name" value="S-adenosyl-L-methionine-dependent methyltransferases"/>
    <property type="match status" value="1"/>
</dbReference>
<organism evidence="2 3">
    <name type="scientific">Candidatus Caccoplasma merdipullorum</name>
    <dbReference type="NCBI Taxonomy" id="2840718"/>
    <lineage>
        <taxon>Bacteria</taxon>
        <taxon>Pseudomonadati</taxon>
        <taxon>Bacteroidota</taxon>
        <taxon>Bacteroidia</taxon>
        <taxon>Bacteroidales</taxon>
        <taxon>Bacteroidaceae</taxon>
        <taxon>Bacteroidaceae incertae sedis</taxon>
        <taxon>Candidatus Caccoplasma</taxon>
    </lineage>
</organism>
<keyword evidence="2" id="KW-0489">Methyltransferase</keyword>
<dbReference type="InterPro" id="IPR050723">
    <property type="entry name" value="CFA/CMAS"/>
</dbReference>
<feature type="domain" description="Methyltransferase" evidence="1">
    <location>
        <begin position="72"/>
        <end position="214"/>
    </location>
</feature>
<dbReference type="InterPro" id="IPR029063">
    <property type="entry name" value="SAM-dependent_MTases_sf"/>
</dbReference>
<dbReference type="Gene3D" id="3.40.50.150">
    <property type="entry name" value="Vaccinia Virus protein VP39"/>
    <property type="match status" value="1"/>
</dbReference>
<accession>A0A9D9E160</accession>
<sequence length="278" mass="32504">MNIVRTIYFALTPKLRFVARRIYYFPYDAYMKLFKRQDDKIPPRGMIFIGSGDFRQQGERLKNLVVEHTGLKPDGKILDVGCGIGRLAIPLTRYLSAEGLYEGFDIVKMGIRWCNRNITPEYPNFHFRYVDLKNDLYNLSTENEAKSFQFPYPRNSFDSVVLTSVFTHMMPEDVQHYLEQISQVLKDGGRCMATFFIIDEEVRKAMNDKQTTFEFNHAYNGYYLMSANVKEANVAYDENYLYDMIRQSGMQVILKSRGGWSKGREPLDFQDLLVLTKK</sequence>
<dbReference type="EMBL" id="JADIMW010000003">
    <property type="protein sequence ID" value="MBO8437321.1"/>
    <property type="molecule type" value="Genomic_DNA"/>
</dbReference>
<dbReference type="Pfam" id="PF13847">
    <property type="entry name" value="Methyltransf_31"/>
    <property type="match status" value="1"/>
</dbReference>
<comment type="caution">
    <text evidence="2">The sequence shown here is derived from an EMBL/GenBank/DDBJ whole genome shotgun (WGS) entry which is preliminary data.</text>
</comment>
<dbReference type="InterPro" id="IPR025714">
    <property type="entry name" value="Methyltranfer_dom"/>
</dbReference>
<dbReference type="GO" id="GO:0032259">
    <property type="term" value="P:methylation"/>
    <property type="evidence" value="ECO:0007669"/>
    <property type="project" value="UniProtKB-KW"/>
</dbReference>
<reference evidence="2" key="2">
    <citation type="journal article" date="2021" name="PeerJ">
        <title>Extensive microbial diversity within the chicken gut microbiome revealed by metagenomics and culture.</title>
        <authorList>
            <person name="Gilroy R."/>
            <person name="Ravi A."/>
            <person name="Getino M."/>
            <person name="Pursley I."/>
            <person name="Horton D.L."/>
            <person name="Alikhan N.F."/>
            <person name="Baker D."/>
            <person name="Gharbi K."/>
            <person name="Hall N."/>
            <person name="Watson M."/>
            <person name="Adriaenssens E.M."/>
            <person name="Foster-Nyarko E."/>
            <person name="Jarju S."/>
            <person name="Secka A."/>
            <person name="Antonio M."/>
            <person name="Oren A."/>
            <person name="Chaudhuri R.R."/>
            <person name="La Ragione R."/>
            <person name="Hildebrand F."/>
            <person name="Pallen M.J."/>
        </authorList>
    </citation>
    <scope>NUCLEOTIDE SEQUENCE</scope>
    <source>
        <strain evidence="2">G3-4614</strain>
    </source>
</reference>
<dbReference type="PANTHER" id="PTHR43667">
    <property type="entry name" value="CYCLOPROPANE-FATTY-ACYL-PHOSPHOLIPID SYNTHASE"/>
    <property type="match status" value="1"/>
</dbReference>
<gene>
    <name evidence="2" type="ORF">IAC54_00265</name>
</gene>
<evidence type="ECO:0000259" key="1">
    <source>
        <dbReference type="Pfam" id="PF13847"/>
    </source>
</evidence>
<dbReference type="AlphaFoldDB" id="A0A9D9E160"/>
<name>A0A9D9E160_9BACT</name>
<evidence type="ECO:0000313" key="3">
    <source>
        <dbReference type="Proteomes" id="UP000823636"/>
    </source>
</evidence>
<proteinExistence type="predicted"/>
<dbReference type="PANTHER" id="PTHR43667:SF2">
    <property type="entry name" value="FATTY ACID C-METHYL TRANSFERASE"/>
    <property type="match status" value="1"/>
</dbReference>
<reference evidence="2" key="1">
    <citation type="submission" date="2020-10" db="EMBL/GenBank/DDBJ databases">
        <authorList>
            <person name="Gilroy R."/>
        </authorList>
    </citation>
    <scope>NUCLEOTIDE SEQUENCE</scope>
    <source>
        <strain evidence="2">G3-4614</strain>
    </source>
</reference>
<keyword evidence="2" id="KW-0808">Transferase</keyword>